<protein>
    <submittedName>
        <fullName evidence="3">Phosphonate ABC transporter phosphate-binding periplasmic component</fullName>
    </submittedName>
</protein>
<comment type="caution">
    <text evidence="3">The sequence shown here is derived from an EMBL/GenBank/DDBJ whole genome shotgun (WGS) entry which is preliminary data.</text>
</comment>
<keyword evidence="2" id="KW-0732">Signal</keyword>
<dbReference type="Gene3D" id="3.40.190.10">
    <property type="entry name" value="Periplasmic binding protein-like II"/>
    <property type="match status" value="2"/>
</dbReference>
<sequence length="303" mass="34339">MNQKRRGIKLTKIAIAVLSISNLFSIASLKAEEILHIGAIPDQNPEHLNRLYKVLSSELSEQLNVQVRYKPVTNYAAAVTAFRTGDLDLVWFGGLTGVQARLQSKGSKVIAQRDIDEKFHSVFIANKKSSIQKINNINDLKTLKKKRFTFGSESSTSGRLMPQYFLNKAGVQLKDFKGASPGFSGSHDATLMLVQSGSYEAGALSEEVWKRNIERGRVDPSKVFVIWKTPPYHNYHWIAQGNLDKKFRKGFTKDLTNVFLRFNEKSKKQNQILELFSAKKFIISKNENYNQIEKVGRQIGKIK</sequence>
<proteinExistence type="inferred from homology"/>
<dbReference type="InterPro" id="IPR030836">
    <property type="entry name" value="ABC_peri_PhnD-like"/>
</dbReference>
<evidence type="ECO:0000256" key="2">
    <source>
        <dbReference type="ARBA" id="ARBA00022729"/>
    </source>
</evidence>
<dbReference type="NCBIfam" id="TIGR01098">
    <property type="entry name" value="3A0109s03R"/>
    <property type="match status" value="1"/>
</dbReference>
<dbReference type="AlphaFoldDB" id="A0A0A2BZK5"/>
<name>A0A0A2BZK5_PROMR</name>
<dbReference type="GO" id="GO:0043190">
    <property type="term" value="C:ATP-binding cassette (ABC) transporter complex"/>
    <property type="evidence" value="ECO:0007669"/>
    <property type="project" value="InterPro"/>
</dbReference>
<evidence type="ECO:0000313" key="3">
    <source>
        <dbReference type="EMBL" id="KGG19511.1"/>
    </source>
</evidence>
<dbReference type="InterPro" id="IPR005770">
    <property type="entry name" value="PhnD"/>
</dbReference>
<evidence type="ECO:0000256" key="1">
    <source>
        <dbReference type="ARBA" id="ARBA00007162"/>
    </source>
</evidence>
<comment type="similarity">
    <text evidence="1">Belongs to the phosphate/phosphite/phosphonate binding protein family.</text>
</comment>
<accession>A0A0A2BZK5</accession>
<dbReference type="EMBL" id="JNAX01000015">
    <property type="protein sequence ID" value="KGG19511.1"/>
    <property type="molecule type" value="Genomic_DNA"/>
</dbReference>
<dbReference type="PANTHER" id="PTHR35841:SF1">
    <property type="entry name" value="PHOSPHONATES-BINDING PERIPLASMIC PROTEIN"/>
    <property type="match status" value="1"/>
</dbReference>
<dbReference type="RefSeq" id="WP_036907126.1">
    <property type="nucleotide sequence ID" value="NZ_CP138967.1"/>
</dbReference>
<dbReference type="PANTHER" id="PTHR35841">
    <property type="entry name" value="PHOSPHONATES-BINDING PERIPLASMIC PROTEIN"/>
    <property type="match status" value="1"/>
</dbReference>
<dbReference type="Proteomes" id="UP000030392">
    <property type="component" value="Unassembled WGS sequence"/>
</dbReference>
<evidence type="ECO:0000313" key="4">
    <source>
        <dbReference type="Proteomes" id="UP000030392"/>
    </source>
</evidence>
<dbReference type="GO" id="GO:0055085">
    <property type="term" value="P:transmembrane transport"/>
    <property type="evidence" value="ECO:0007669"/>
    <property type="project" value="InterPro"/>
</dbReference>
<gene>
    <name evidence="3" type="ORF">EV03_1895</name>
</gene>
<reference evidence="4" key="1">
    <citation type="journal article" date="2014" name="Sci. Data">
        <title>Genomes of diverse isolates of the marine cyanobacterium Prochlorococcus.</title>
        <authorList>
            <person name="Biller S."/>
            <person name="Berube P."/>
            <person name="Thompson J."/>
            <person name="Kelly L."/>
            <person name="Roggensack S."/>
            <person name="Awad L."/>
            <person name="Roache-Johnson K."/>
            <person name="Ding H."/>
            <person name="Giovannoni S.J."/>
            <person name="Moore L.R."/>
            <person name="Chisholm S.W."/>
        </authorList>
    </citation>
    <scope>NUCLEOTIDE SEQUENCE [LARGE SCALE GENOMIC DNA]</scope>
    <source>
        <strain evidence="4">PAC1</strain>
    </source>
</reference>
<organism evidence="3 4">
    <name type="scientific">Prochlorococcus marinus str. PAC1</name>
    <dbReference type="NCBI Taxonomy" id="59924"/>
    <lineage>
        <taxon>Bacteria</taxon>
        <taxon>Bacillati</taxon>
        <taxon>Cyanobacteriota</taxon>
        <taxon>Cyanophyceae</taxon>
        <taxon>Synechococcales</taxon>
        <taxon>Prochlorococcaceae</taxon>
        <taxon>Prochlorococcus</taxon>
    </lineage>
</organism>
<dbReference type="SUPFAM" id="SSF53850">
    <property type="entry name" value="Periplasmic binding protein-like II"/>
    <property type="match status" value="1"/>
</dbReference>
<dbReference type="NCBIfam" id="TIGR04553">
    <property type="entry name" value="ABC_peri_selen"/>
    <property type="match status" value="1"/>
</dbReference>
<dbReference type="Pfam" id="PF12974">
    <property type="entry name" value="Phosphonate-bd"/>
    <property type="match status" value="1"/>
</dbReference>